<sequence>MAQRVAAKLKTRLGKVELSRFANDEARVWVKEARVGKRAILVQSMSAPTDEHLIEFCLLGDALVRRGVKKIIAVIPWLGYTKQDKVFRPGEPLSVAVIAKIIELLPLQKVITFDLHKPHTRRFFKTPIANLSARELLEEYFRKRVSKNTIVVAPDVGSVKSNTSFAKKLKLPLVKIDKKRSLANGKVRVGGVSDEVKGKRVLIKDDMIATGSTLIEAVKFLKAKGASQIEVAATHHLYVPGAQAKLDRSPIARVVVTDTVEPRVKSKKLVVLSVAEVIAREIRV</sequence>
<dbReference type="PANTHER" id="PTHR10210:SF32">
    <property type="entry name" value="RIBOSE-PHOSPHATE PYROPHOSPHOKINASE 2"/>
    <property type="match status" value="1"/>
</dbReference>
<name>A0A0G1RVV0_9BACT</name>
<dbReference type="NCBIfam" id="TIGR01251">
    <property type="entry name" value="ribP_PPkin"/>
    <property type="match status" value="1"/>
</dbReference>
<dbReference type="PANTHER" id="PTHR10210">
    <property type="entry name" value="RIBOSE-PHOSPHATE DIPHOSPHOKINASE FAMILY MEMBER"/>
    <property type="match status" value="1"/>
</dbReference>
<dbReference type="Gene3D" id="3.40.50.2020">
    <property type="match status" value="2"/>
</dbReference>
<reference evidence="13 14" key="1">
    <citation type="journal article" date="2015" name="Nature">
        <title>rRNA introns, odd ribosomes, and small enigmatic genomes across a large radiation of phyla.</title>
        <authorList>
            <person name="Brown C.T."/>
            <person name="Hug L.A."/>
            <person name="Thomas B.C."/>
            <person name="Sharon I."/>
            <person name="Castelle C.J."/>
            <person name="Singh A."/>
            <person name="Wilkins M.J."/>
            <person name="Williams K.H."/>
            <person name="Banfield J.F."/>
        </authorList>
    </citation>
    <scope>NUCLEOTIDE SEQUENCE [LARGE SCALE GENOMIC DNA]</scope>
</reference>
<organism evidence="13 14">
    <name type="scientific">Candidatus Beckwithbacteria bacterium GW2011_GWB1_47_15</name>
    <dbReference type="NCBI Taxonomy" id="1618371"/>
    <lineage>
        <taxon>Bacteria</taxon>
        <taxon>Candidatus Beckwithiibacteriota</taxon>
    </lineage>
</organism>
<dbReference type="GO" id="GO:0004749">
    <property type="term" value="F:ribose phosphate diphosphokinase activity"/>
    <property type="evidence" value="ECO:0007669"/>
    <property type="project" value="UniProtKB-EC"/>
</dbReference>
<evidence type="ECO:0000313" key="13">
    <source>
        <dbReference type="EMBL" id="KKU61459.1"/>
    </source>
</evidence>
<evidence type="ECO:0000259" key="11">
    <source>
        <dbReference type="Pfam" id="PF00156"/>
    </source>
</evidence>
<dbReference type="SMART" id="SM01400">
    <property type="entry name" value="Pribosyltran_N"/>
    <property type="match status" value="1"/>
</dbReference>
<evidence type="ECO:0000256" key="3">
    <source>
        <dbReference type="ARBA" id="ARBA00022723"/>
    </source>
</evidence>
<evidence type="ECO:0000259" key="12">
    <source>
        <dbReference type="Pfam" id="PF13793"/>
    </source>
</evidence>
<dbReference type="InterPro" id="IPR029057">
    <property type="entry name" value="PRTase-like"/>
</dbReference>
<comment type="catalytic activity">
    <reaction evidence="9">
        <text>D-ribose 5-phosphate + ATP = 5-phospho-alpha-D-ribose 1-diphosphate + AMP + H(+)</text>
        <dbReference type="Rhea" id="RHEA:15609"/>
        <dbReference type="ChEBI" id="CHEBI:15378"/>
        <dbReference type="ChEBI" id="CHEBI:30616"/>
        <dbReference type="ChEBI" id="CHEBI:58017"/>
        <dbReference type="ChEBI" id="CHEBI:78346"/>
        <dbReference type="ChEBI" id="CHEBI:456215"/>
        <dbReference type="EC" id="2.7.6.1"/>
    </reaction>
</comment>
<comment type="similarity">
    <text evidence="10">Belongs to the ribose-phosphate pyrophosphokinase family.</text>
</comment>
<keyword evidence="3" id="KW-0479">Metal-binding</keyword>
<proteinExistence type="inferred from homology"/>
<dbReference type="GO" id="GO:0002189">
    <property type="term" value="C:ribose phosphate diphosphokinase complex"/>
    <property type="evidence" value="ECO:0007669"/>
    <property type="project" value="TreeGrafter"/>
</dbReference>
<keyword evidence="5" id="KW-0547">Nucleotide-binding</keyword>
<dbReference type="AlphaFoldDB" id="A0A0G1RVV0"/>
<accession>A0A0G1RVV0</accession>
<keyword evidence="2" id="KW-0808">Transferase</keyword>
<evidence type="ECO:0000256" key="10">
    <source>
        <dbReference type="RuleBase" id="RU004324"/>
    </source>
</evidence>
<feature type="domain" description="Ribose-phosphate pyrophosphokinase N-terminal" evidence="12">
    <location>
        <begin position="1"/>
        <end position="103"/>
    </location>
</feature>
<evidence type="ECO:0000256" key="2">
    <source>
        <dbReference type="ARBA" id="ARBA00022679"/>
    </source>
</evidence>
<evidence type="ECO:0000256" key="8">
    <source>
        <dbReference type="ARBA" id="ARBA00022842"/>
    </source>
</evidence>
<dbReference type="EC" id="2.7.6.1" evidence="1"/>
<evidence type="ECO:0000256" key="4">
    <source>
        <dbReference type="ARBA" id="ARBA00022727"/>
    </source>
</evidence>
<keyword evidence="8" id="KW-0460">Magnesium</keyword>
<keyword evidence="6 13" id="KW-0418">Kinase</keyword>
<dbReference type="InterPro" id="IPR029099">
    <property type="entry name" value="Pribosyltran_N"/>
</dbReference>
<dbReference type="GO" id="GO:0005737">
    <property type="term" value="C:cytoplasm"/>
    <property type="evidence" value="ECO:0007669"/>
    <property type="project" value="TreeGrafter"/>
</dbReference>
<keyword evidence="4 10" id="KW-0545">Nucleotide biosynthesis</keyword>
<dbReference type="EMBL" id="LCNT01000003">
    <property type="protein sequence ID" value="KKU61459.1"/>
    <property type="molecule type" value="Genomic_DNA"/>
</dbReference>
<keyword evidence="7" id="KW-0067">ATP-binding</keyword>
<dbReference type="GO" id="GO:0006015">
    <property type="term" value="P:5-phosphoribose 1-diphosphate biosynthetic process"/>
    <property type="evidence" value="ECO:0007669"/>
    <property type="project" value="TreeGrafter"/>
</dbReference>
<dbReference type="GO" id="GO:0000287">
    <property type="term" value="F:magnesium ion binding"/>
    <property type="evidence" value="ECO:0007669"/>
    <property type="project" value="InterPro"/>
</dbReference>
<feature type="domain" description="Phosphoribosyltransferase" evidence="11">
    <location>
        <begin position="126"/>
        <end position="249"/>
    </location>
</feature>
<comment type="caution">
    <text evidence="13">The sequence shown here is derived from an EMBL/GenBank/DDBJ whole genome shotgun (WGS) entry which is preliminary data.</text>
</comment>
<gene>
    <name evidence="13" type="ORF">UX85_C0003G0118</name>
</gene>
<dbReference type="CDD" id="cd06223">
    <property type="entry name" value="PRTases_typeI"/>
    <property type="match status" value="1"/>
</dbReference>
<dbReference type="GO" id="GO:0016301">
    <property type="term" value="F:kinase activity"/>
    <property type="evidence" value="ECO:0007669"/>
    <property type="project" value="UniProtKB-KW"/>
</dbReference>
<dbReference type="InterPro" id="IPR005946">
    <property type="entry name" value="Rib-P_diPkinase"/>
</dbReference>
<dbReference type="Pfam" id="PF13793">
    <property type="entry name" value="Pribosyltran_N"/>
    <property type="match status" value="1"/>
</dbReference>
<evidence type="ECO:0000256" key="5">
    <source>
        <dbReference type="ARBA" id="ARBA00022741"/>
    </source>
</evidence>
<dbReference type="InterPro" id="IPR000836">
    <property type="entry name" value="PRTase_dom"/>
</dbReference>
<dbReference type="SUPFAM" id="SSF53271">
    <property type="entry name" value="PRTase-like"/>
    <property type="match status" value="1"/>
</dbReference>
<evidence type="ECO:0000256" key="9">
    <source>
        <dbReference type="ARBA" id="ARBA00049535"/>
    </source>
</evidence>
<dbReference type="GO" id="GO:0006164">
    <property type="term" value="P:purine nucleotide biosynthetic process"/>
    <property type="evidence" value="ECO:0007669"/>
    <property type="project" value="TreeGrafter"/>
</dbReference>
<evidence type="ECO:0000256" key="6">
    <source>
        <dbReference type="ARBA" id="ARBA00022777"/>
    </source>
</evidence>
<protein>
    <recommendedName>
        <fullName evidence="1">ribose-phosphate diphosphokinase</fullName>
        <ecNumber evidence="1">2.7.6.1</ecNumber>
    </recommendedName>
</protein>
<dbReference type="GO" id="GO:0005524">
    <property type="term" value="F:ATP binding"/>
    <property type="evidence" value="ECO:0007669"/>
    <property type="project" value="UniProtKB-KW"/>
</dbReference>
<evidence type="ECO:0000256" key="7">
    <source>
        <dbReference type="ARBA" id="ARBA00022840"/>
    </source>
</evidence>
<dbReference type="FunFam" id="3.40.50.2020:FF:000007">
    <property type="entry name" value="Ribose-phosphate pyrophosphokinase"/>
    <property type="match status" value="1"/>
</dbReference>
<evidence type="ECO:0000256" key="1">
    <source>
        <dbReference type="ARBA" id="ARBA00013247"/>
    </source>
</evidence>
<dbReference type="Proteomes" id="UP000033860">
    <property type="component" value="Unassembled WGS sequence"/>
</dbReference>
<dbReference type="Pfam" id="PF00156">
    <property type="entry name" value="Pribosyltran"/>
    <property type="match status" value="1"/>
</dbReference>
<evidence type="ECO:0000313" key="14">
    <source>
        <dbReference type="Proteomes" id="UP000033860"/>
    </source>
</evidence>